<name>A0A1Y2GJF7_9FUNG</name>
<organism evidence="3 4">
    <name type="scientific">Lobosporangium transversale</name>
    <dbReference type="NCBI Taxonomy" id="64571"/>
    <lineage>
        <taxon>Eukaryota</taxon>
        <taxon>Fungi</taxon>
        <taxon>Fungi incertae sedis</taxon>
        <taxon>Mucoromycota</taxon>
        <taxon>Mortierellomycotina</taxon>
        <taxon>Mortierellomycetes</taxon>
        <taxon>Mortierellales</taxon>
        <taxon>Mortierellaceae</taxon>
        <taxon>Lobosporangium</taxon>
    </lineage>
</organism>
<feature type="coiled-coil region" evidence="1">
    <location>
        <begin position="64"/>
        <end position="136"/>
    </location>
</feature>
<dbReference type="InParanoid" id="A0A1Y2GJF7"/>
<dbReference type="GeneID" id="33566981"/>
<dbReference type="STRING" id="64571.A0A1Y2GJF7"/>
<keyword evidence="4" id="KW-1185">Reference proteome</keyword>
<feature type="coiled-coil region" evidence="1">
    <location>
        <begin position="199"/>
        <end position="251"/>
    </location>
</feature>
<dbReference type="PANTHER" id="PTHR38120:SF1">
    <property type="entry name" value="M PROTEIN, SEROTYPE 2.1"/>
    <property type="match status" value="1"/>
</dbReference>
<evidence type="ECO:0000256" key="2">
    <source>
        <dbReference type="SAM" id="MobiDB-lite"/>
    </source>
</evidence>
<dbReference type="RefSeq" id="XP_021878748.1">
    <property type="nucleotide sequence ID" value="XM_022025137.1"/>
</dbReference>
<dbReference type="EMBL" id="MCFF01000035">
    <property type="protein sequence ID" value="ORZ09121.1"/>
    <property type="molecule type" value="Genomic_DNA"/>
</dbReference>
<dbReference type="PANTHER" id="PTHR38120">
    <property type="entry name" value="EXPRESSED PROTEIN"/>
    <property type="match status" value="1"/>
</dbReference>
<feature type="compositionally biased region" description="Low complexity" evidence="2">
    <location>
        <begin position="10"/>
        <end position="26"/>
    </location>
</feature>
<comment type="caution">
    <text evidence="3">The sequence shown here is derived from an EMBL/GenBank/DDBJ whole genome shotgun (WGS) entry which is preliminary data.</text>
</comment>
<evidence type="ECO:0000313" key="3">
    <source>
        <dbReference type="EMBL" id="ORZ09121.1"/>
    </source>
</evidence>
<protein>
    <submittedName>
        <fullName evidence="3">Uncharacterized protein</fullName>
    </submittedName>
</protein>
<proteinExistence type="predicted"/>
<feature type="region of interest" description="Disordered" evidence="2">
    <location>
        <begin position="357"/>
        <end position="571"/>
    </location>
</feature>
<feature type="compositionally biased region" description="Low complexity" evidence="2">
    <location>
        <begin position="427"/>
        <end position="439"/>
    </location>
</feature>
<evidence type="ECO:0000256" key="1">
    <source>
        <dbReference type="SAM" id="Coils"/>
    </source>
</evidence>
<accession>A0A1Y2GJF7</accession>
<dbReference type="OrthoDB" id="2121319at2759"/>
<reference evidence="3 4" key="1">
    <citation type="submission" date="2016-07" db="EMBL/GenBank/DDBJ databases">
        <title>Pervasive Adenine N6-methylation of Active Genes in Fungi.</title>
        <authorList>
            <consortium name="DOE Joint Genome Institute"/>
            <person name="Mondo S.J."/>
            <person name="Dannebaum R.O."/>
            <person name="Kuo R.C."/>
            <person name="Labutti K."/>
            <person name="Haridas S."/>
            <person name="Kuo A."/>
            <person name="Salamov A."/>
            <person name="Ahrendt S.R."/>
            <person name="Lipzen A."/>
            <person name="Sullivan W."/>
            <person name="Andreopoulos W.B."/>
            <person name="Clum A."/>
            <person name="Lindquist E."/>
            <person name="Daum C."/>
            <person name="Ramamoorthy G.K."/>
            <person name="Gryganskyi A."/>
            <person name="Culley D."/>
            <person name="Magnuson J.K."/>
            <person name="James T.Y."/>
            <person name="O'Malley M.A."/>
            <person name="Stajich J.E."/>
            <person name="Spatafora J.W."/>
            <person name="Visel A."/>
            <person name="Grigoriev I.V."/>
        </authorList>
    </citation>
    <scope>NUCLEOTIDE SEQUENCE [LARGE SCALE GENOMIC DNA]</scope>
    <source>
        <strain evidence="3 4">NRRL 3116</strain>
    </source>
</reference>
<dbReference type="AlphaFoldDB" id="A0A1Y2GJF7"/>
<keyword evidence="1" id="KW-0175">Coiled coil</keyword>
<feature type="region of interest" description="Disordered" evidence="2">
    <location>
        <begin position="1"/>
        <end position="27"/>
    </location>
</feature>
<dbReference type="Proteomes" id="UP000193648">
    <property type="component" value="Unassembled WGS sequence"/>
</dbReference>
<evidence type="ECO:0000313" key="4">
    <source>
        <dbReference type="Proteomes" id="UP000193648"/>
    </source>
</evidence>
<feature type="compositionally biased region" description="Polar residues" evidence="2">
    <location>
        <begin position="379"/>
        <end position="411"/>
    </location>
</feature>
<gene>
    <name evidence="3" type="ORF">BCR41DRAFT_358905</name>
</gene>
<feature type="compositionally biased region" description="Polar residues" evidence="2">
    <location>
        <begin position="357"/>
        <end position="366"/>
    </location>
</feature>
<feature type="compositionally biased region" description="Pro residues" evidence="2">
    <location>
        <begin position="548"/>
        <end position="557"/>
    </location>
</feature>
<sequence length="640" mass="70725">MTPHHYYNGSSSSSSNNSNSSNNNNSLIINKPRYEKAVFCNNNSAESLLEYDHQQQQQQQAASIAELLRENLALTQKNVLAQQEVSQAQNNQARLENQVYELDQKLAESRKEIQRLQRAKKDNDRQLDQNNAAFEKERAMWAQREAELTRRLKFATRPLIVQAPAKEEESKDGKEPSDLLPPQIQQQITENTAAQARALRAQEKIVADLRQQIFVLNQELIERQHTSSLRESELQAQISQAHELNKSLMEENESFQLLLHEKSMNGEFMQTSIMKSTGYDDDHGTSLSTSNNGSLNLADELVKANELVKAERPYESLVAELETLKDEKTALVCYIAKILTRIMEKPGFTSVLAADYSSSQNTQAEPSATAIKDKDETMNSDGSNLSPGPSNEANNADGPQSQEKLTKQTIPNRPRSHSILQSFFPRSKPAAASGSVSGKGSDRSSSDDDSSSARSARLASFQEGHAIEDSPRASQSSADYPVEPPPAPEYEQLTTFQNPYTRQELRRQSSLHVTSRDRQRRQTIGAPNVSNSKGVGHGRYVSEYGRPAVPPLPPMPESIPSASKEKERETIKTPVLSISTSETSSISSLSTAVATPVTPVVPEGGIFRAFRRMSLFGASAPGGNVSITSITTQPIEDVQK</sequence>
<feature type="compositionally biased region" description="Polar residues" evidence="2">
    <location>
        <begin position="492"/>
        <end position="501"/>
    </location>
</feature>